<sequence length="47" mass="5267">MEVDFTADQLARLNKVSAIDLGYPHDLLASDHIRTVTAGDLKIETRR</sequence>
<keyword evidence="2" id="KW-1185">Reference proteome</keyword>
<dbReference type="EMBL" id="BMMH01000002">
    <property type="protein sequence ID" value="GGK97766.1"/>
    <property type="molecule type" value="Genomic_DNA"/>
</dbReference>
<evidence type="ECO:0000313" key="1">
    <source>
        <dbReference type="EMBL" id="GGK97766.1"/>
    </source>
</evidence>
<evidence type="ECO:0000313" key="2">
    <source>
        <dbReference type="Proteomes" id="UP000638263"/>
    </source>
</evidence>
<dbReference type="AlphaFoldDB" id="A0A917VN34"/>
<accession>A0A917VN34</accession>
<reference evidence="1" key="2">
    <citation type="submission" date="2020-09" db="EMBL/GenBank/DDBJ databases">
        <authorList>
            <person name="Sun Q."/>
            <person name="Zhou Y."/>
        </authorList>
    </citation>
    <scope>NUCLEOTIDE SEQUENCE</scope>
    <source>
        <strain evidence="1">CGMCC 4.3508</strain>
    </source>
</reference>
<comment type="caution">
    <text evidence="1">The sequence shown here is derived from an EMBL/GenBank/DDBJ whole genome shotgun (WGS) entry which is preliminary data.</text>
</comment>
<dbReference type="Proteomes" id="UP000638263">
    <property type="component" value="Unassembled WGS sequence"/>
</dbReference>
<protein>
    <submittedName>
        <fullName evidence="1">Uncharacterized protein</fullName>
    </submittedName>
</protein>
<proteinExistence type="predicted"/>
<gene>
    <name evidence="1" type="ORF">GCM10011588_10320</name>
</gene>
<reference evidence="1" key="1">
    <citation type="journal article" date="2014" name="Int. J. Syst. Evol. Microbiol.">
        <title>Complete genome sequence of Corynebacterium casei LMG S-19264T (=DSM 44701T), isolated from a smear-ripened cheese.</title>
        <authorList>
            <consortium name="US DOE Joint Genome Institute (JGI-PGF)"/>
            <person name="Walter F."/>
            <person name="Albersmeier A."/>
            <person name="Kalinowski J."/>
            <person name="Ruckert C."/>
        </authorList>
    </citation>
    <scope>NUCLEOTIDE SEQUENCE</scope>
    <source>
        <strain evidence="1">CGMCC 4.3508</strain>
    </source>
</reference>
<organism evidence="1 2">
    <name type="scientific">Nocardia jinanensis</name>
    <dbReference type="NCBI Taxonomy" id="382504"/>
    <lineage>
        <taxon>Bacteria</taxon>
        <taxon>Bacillati</taxon>
        <taxon>Actinomycetota</taxon>
        <taxon>Actinomycetes</taxon>
        <taxon>Mycobacteriales</taxon>
        <taxon>Nocardiaceae</taxon>
        <taxon>Nocardia</taxon>
    </lineage>
</organism>
<name>A0A917VN34_9NOCA</name>